<feature type="transmembrane region" description="Helical" evidence="1">
    <location>
        <begin position="40"/>
        <end position="59"/>
    </location>
</feature>
<dbReference type="RefSeq" id="XP_040803826.1">
    <property type="nucleotide sequence ID" value="XM_040939743.1"/>
</dbReference>
<protein>
    <submittedName>
        <fullName evidence="2">Uncharacterized protein</fullName>
    </submittedName>
</protein>
<sequence length="81" mass="8980">MRRDCTKNIRKIKGKGQMKTSPGIPIINSIITVHRTRIRVLWFFVVVCVCVCVLSAVRLSSSHTCSSQRVTTAPIAVCLPP</sequence>
<dbReference type="GeneID" id="63857076"/>
<evidence type="ECO:0000256" key="1">
    <source>
        <dbReference type="SAM" id="Phobius"/>
    </source>
</evidence>
<dbReference type="AlphaFoldDB" id="A0A8G1W1V8"/>
<keyword evidence="1" id="KW-0472">Membrane</keyword>
<evidence type="ECO:0000313" key="2">
    <source>
        <dbReference type="EMBL" id="RAK79816.1"/>
    </source>
</evidence>
<dbReference type="Proteomes" id="UP000249789">
    <property type="component" value="Unassembled WGS sequence"/>
</dbReference>
<accession>A0A8G1W1V8</accession>
<gene>
    <name evidence="2" type="ORF">BO72DRAFT_21807</name>
</gene>
<evidence type="ECO:0000313" key="3">
    <source>
        <dbReference type="Proteomes" id="UP000249789"/>
    </source>
</evidence>
<proteinExistence type="predicted"/>
<organism evidence="2 3">
    <name type="scientific">Aspergillus fijiensis CBS 313.89</name>
    <dbReference type="NCBI Taxonomy" id="1448319"/>
    <lineage>
        <taxon>Eukaryota</taxon>
        <taxon>Fungi</taxon>
        <taxon>Dikarya</taxon>
        <taxon>Ascomycota</taxon>
        <taxon>Pezizomycotina</taxon>
        <taxon>Eurotiomycetes</taxon>
        <taxon>Eurotiomycetidae</taxon>
        <taxon>Eurotiales</taxon>
        <taxon>Aspergillaceae</taxon>
        <taxon>Aspergillus</taxon>
    </lineage>
</organism>
<name>A0A8G1W1V8_9EURO</name>
<dbReference type="EMBL" id="KZ824631">
    <property type="protein sequence ID" value="RAK79816.1"/>
    <property type="molecule type" value="Genomic_DNA"/>
</dbReference>
<keyword evidence="1" id="KW-0812">Transmembrane</keyword>
<keyword evidence="3" id="KW-1185">Reference proteome</keyword>
<keyword evidence="1" id="KW-1133">Transmembrane helix</keyword>
<dbReference type="VEuPathDB" id="FungiDB:BO72DRAFT_21807"/>
<reference evidence="2 3" key="1">
    <citation type="submission" date="2018-02" db="EMBL/GenBank/DDBJ databases">
        <title>The genomes of Aspergillus section Nigri reveals drivers in fungal speciation.</title>
        <authorList>
            <consortium name="DOE Joint Genome Institute"/>
            <person name="Vesth T.C."/>
            <person name="Nybo J."/>
            <person name="Theobald S."/>
            <person name="Brandl J."/>
            <person name="Frisvad J.C."/>
            <person name="Nielsen K.F."/>
            <person name="Lyhne E.K."/>
            <person name="Kogle M.E."/>
            <person name="Kuo A."/>
            <person name="Riley R."/>
            <person name="Clum A."/>
            <person name="Nolan M."/>
            <person name="Lipzen A."/>
            <person name="Salamov A."/>
            <person name="Henrissat B."/>
            <person name="Wiebenga A."/>
            <person name="De vries R.P."/>
            <person name="Grigoriev I.V."/>
            <person name="Mortensen U.H."/>
            <person name="Andersen M.R."/>
            <person name="Baker S.E."/>
        </authorList>
    </citation>
    <scope>NUCLEOTIDE SEQUENCE [LARGE SCALE GENOMIC DNA]</scope>
    <source>
        <strain evidence="2 3">CBS 313.89</strain>
    </source>
</reference>